<dbReference type="PANTHER" id="PTHR30055">
    <property type="entry name" value="HTH-TYPE TRANSCRIPTIONAL REGULATOR RUTR"/>
    <property type="match status" value="1"/>
</dbReference>
<keyword evidence="3" id="KW-0804">Transcription</keyword>
<sequence>MVNAARRPGDGPRQAQAIFTATLELLAERGYDGLTMEGVAARSGVHKTTIYRWWTDKDALLGAALLNSALLELPAPDTGTLRGDLLALTGHVLRLLTTEPSASVITAALTAAGRPVLSRLAHEFFADRLAGELVIFDRARQRGEIAADIDPKLVVDLLAGAMWTRVLLRQEQPPPGFAAQAVDLVLTALGWSG</sequence>
<dbReference type="InterPro" id="IPR011075">
    <property type="entry name" value="TetR_C"/>
</dbReference>
<dbReference type="AlphaFoldDB" id="A0A7W7C7T7"/>
<gene>
    <name evidence="6" type="ORF">HNR67_000927</name>
</gene>
<evidence type="ECO:0000256" key="1">
    <source>
        <dbReference type="ARBA" id="ARBA00023015"/>
    </source>
</evidence>
<evidence type="ECO:0000256" key="2">
    <source>
        <dbReference type="ARBA" id="ARBA00023125"/>
    </source>
</evidence>
<dbReference type="Pfam" id="PF00440">
    <property type="entry name" value="TetR_N"/>
    <property type="match status" value="1"/>
</dbReference>
<dbReference type="InterPro" id="IPR036271">
    <property type="entry name" value="Tet_transcr_reg_TetR-rel_C_sf"/>
</dbReference>
<organism evidence="6 7">
    <name type="scientific">Crossiella cryophila</name>
    <dbReference type="NCBI Taxonomy" id="43355"/>
    <lineage>
        <taxon>Bacteria</taxon>
        <taxon>Bacillati</taxon>
        <taxon>Actinomycetota</taxon>
        <taxon>Actinomycetes</taxon>
        <taxon>Pseudonocardiales</taxon>
        <taxon>Pseudonocardiaceae</taxon>
        <taxon>Crossiella</taxon>
    </lineage>
</organism>
<dbReference type="Gene3D" id="1.10.357.10">
    <property type="entry name" value="Tetracycline Repressor, domain 2"/>
    <property type="match status" value="1"/>
</dbReference>
<evidence type="ECO:0000256" key="4">
    <source>
        <dbReference type="PROSITE-ProRule" id="PRU00335"/>
    </source>
</evidence>
<protein>
    <submittedName>
        <fullName evidence="6">AcrR family transcriptional regulator</fullName>
    </submittedName>
</protein>
<keyword evidence="2 4" id="KW-0238">DNA-binding</keyword>
<dbReference type="InterPro" id="IPR009057">
    <property type="entry name" value="Homeodomain-like_sf"/>
</dbReference>
<dbReference type="EMBL" id="JACHMH010000001">
    <property type="protein sequence ID" value="MBB4674809.1"/>
    <property type="molecule type" value="Genomic_DNA"/>
</dbReference>
<dbReference type="GO" id="GO:0000976">
    <property type="term" value="F:transcription cis-regulatory region binding"/>
    <property type="evidence" value="ECO:0007669"/>
    <property type="project" value="TreeGrafter"/>
</dbReference>
<name>A0A7W7C7T7_9PSEU</name>
<evidence type="ECO:0000313" key="6">
    <source>
        <dbReference type="EMBL" id="MBB4674809.1"/>
    </source>
</evidence>
<dbReference type="PANTHER" id="PTHR30055:SF148">
    <property type="entry name" value="TETR-FAMILY TRANSCRIPTIONAL REGULATOR"/>
    <property type="match status" value="1"/>
</dbReference>
<dbReference type="Gene3D" id="1.10.10.60">
    <property type="entry name" value="Homeodomain-like"/>
    <property type="match status" value="1"/>
</dbReference>
<proteinExistence type="predicted"/>
<accession>A0A7W7C7T7</accession>
<dbReference type="RefSeq" id="WP_185000885.1">
    <property type="nucleotide sequence ID" value="NZ_BAAAUI010000024.1"/>
</dbReference>
<keyword evidence="7" id="KW-1185">Reference proteome</keyword>
<reference evidence="6 7" key="1">
    <citation type="submission" date="2020-08" db="EMBL/GenBank/DDBJ databases">
        <title>Sequencing the genomes of 1000 actinobacteria strains.</title>
        <authorList>
            <person name="Klenk H.-P."/>
        </authorList>
    </citation>
    <scope>NUCLEOTIDE SEQUENCE [LARGE SCALE GENOMIC DNA]</scope>
    <source>
        <strain evidence="6 7">DSM 44230</strain>
    </source>
</reference>
<dbReference type="SUPFAM" id="SSF48498">
    <property type="entry name" value="Tetracyclin repressor-like, C-terminal domain"/>
    <property type="match status" value="1"/>
</dbReference>
<comment type="caution">
    <text evidence="6">The sequence shown here is derived from an EMBL/GenBank/DDBJ whole genome shotgun (WGS) entry which is preliminary data.</text>
</comment>
<feature type="domain" description="HTH tetR-type" evidence="5">
    <location>
        <begin position="12"/>
        <end position="72"/>
    </location>
</feature>
<dbReference type="GO" id="GO:0003700">
    <property type="term" value="F:DNA-binding transcription factor activity"/>
    <property type="evidence" value="ECO:0007669"/>
    <property type="project" value="TreeGrafter"/>
</dbReference>
<dbReference type="PRINTS" id="PR00455">
    <property type="entry name" value="HTHTETR"/>
</dbReference>
<evidence type="ECO:0000313" key="7">
    <source>
        <dbReference type="Proteomes" id="UP000533598"/>
    </source>
</evidence>
<dbReference type="SUPFAM" id="SSF46689">
    <property type="entry name" value="Homeodomain-like"/>
    <property type="match status" value="1"/>
</dbReference>
<dbReference type="Pfam" id="PF16859">
    <property type="entry name" value="TetR_C_11"/>
    <property type="match status" value="1"/>
</dbReference>
<evidence type="ECO:0000259" key="5">
    <source>
        <dbReference type="PROSITE" id="PS50977"/>
    </source>
</evidence>
<dbReference type="InterPro" id="IPR001647">
    <property type="entry name" value="HTH_TetR"/>
</dbReference>
<keyword evidence="1" id="KW-0805">Transcription regulation</keyword>
<dbReference type="PROSITE" id="PS50977">
    <property type="entry name" value="HTH_TETR_2"/>
    <property type="match status" value="1"/>
</dbReference>
<dbReference type="Proteomes" id="UP000533598">
    <property type="component" value="Unassembled WGS sequence"/>
</dbReference>
<evidence type="ECO:0000256" key="3">
    <source>
        <dbReference type="ARBA" id="ARBA00023163"/>
    </source>
</evidence>
<dbReference type="InterPro" id="IPR050109">
    <property type="entry name" value="HTH-type_TetR-like_transc_reg"/>
</dbReference>
<feature type="DNA-binding region" description="H-T-H motif" evidence="4">
    <location>
        <begin position="35"/>
        <end position="54"/>
    </location>
</feature>